<dbReference type="PANTHER" id="PTHR34203:SF15">
    <property type="entry name" value="SLL1173 PROTEIN"/>
    <property type="match status" value="1"/>
</dbReference>
<dbReference type="SUPFAM" id="SSF53335">
    <property type="entry name" value="S-adenosyl-L-methionine-dependent methyltransferases"/>
    <property type="match status" value="1"/>
</dbReference>
<gene>
    <name evidence="2" type="ORF">YM304_30030</name>
</gene>
<dbReference type="EMBL" id="AP012057">
    <property type="protein sequence ID" value="BAN03317.1"/>
    <property type="molecule type" value="Genomic_DNA"/>
</dbReference>
<evidence type="ECO:0000313" key="3">
    <source>
        <dbReference type="Proteomes" id="UP000011863"/>
    </source>
</evidence>
<organism evidence="2 3">
    <name type="scientific">Ilumatobacter coccineus (strain NBRC 103263 / KCTC 29153 / YM16-304)</name>
    <dbReference type="NCBI Taxonomy" id="1313172"/>
    <lineage>
        <taxon>Bacteria</taxon>
        <taxon>Bacillati</taxon>
        <taxon>Actinomycetota</taxon>
        <taxon>Acidimicrobiia</taxon>
        <taxon>Acidimicrobiales</taxon>
        <taxon>Ilumatobacteraceae</taxon>
        <taxon>Ilumatobacter</taxon>
    </lineage>
</organism>
<evidence type="ECO:0000259" key="1">
    <source>
        <dbReference type="Pfam" id="PF05050"/>
    </source>
</evidence>
<name>A0A6C7E9C2_ILUCY</name>
<dbReference type="Proteomes" id="UP000011863">
    <property type="component" value="Chromosome"/>
</dbReference>
<dbReference type="InterPro" id="IPR029063">
    <property type="entry name" value="SAM-dependent_MTases_sf"/>
</dbReference>
<dbReference type="NCBIfam" id="TIGR01444">
    <property type="entry name" value="fkbM_fam"/>
    <property type="match status" value="1"/>
</dbReference>
<evidence type="ECO:0000313" key="2">
    <source>
        <dbReference type="EMBL" id="BAN03317.1"/>
    </source>
</evidence>
<dbReference type="KEGG" id="aym:YM304_30030"/>
<dbReference type="Pfam" id="PF05050">
    <property type="entry name" value="Methyltransf_21"/>
    <property type="match status" value="1"/>
</dbReference>
<reference evidence="2 3" key="1">
    <citation type="journal article" date="2013" name="Int. J. Syst. Evol. Microbiol.">
        <title>Ilumatobacter nonamiense sp. nov. and Ilumatobacter coccineum sp. nov., isolated from seashore sand.</title>
        <authorList>
            <person name="Matsumoto A."/>
            <person name="Kasai H."/>
            <person name="Matsuo Y."/>
            <person name="Shizuri Y."/>
            <person name="Ichikawa N."/>
            <person name="Fujita N."/>
            <person name="Omura S."/>
            <person name="Takahashi Y."/>
        </authorList>
    </citation>
    <scope>NUCLEOTIDE SEQUENCE [LARGE SCALE GENOMIC DNA]</scope>
    <source>
        <strain evidence="3">NBRC 103263 / KCTC 29153 / YM16-304</strain>
    </source>
</reference>
<accession>A0A6C7E9C2</accession>
<dbReference type="AlphaFoldDB" id="A0A6C7E9C2"/>
<dbReference type="Gene3D" id="3.40.50.150">
    <property type="entry name" value="Vaccinia Virus protein VP39"/>
    <property type="match status" value="1"/>
</dbReference>
<protein>
    <recommendedName>
        <fullName evidence="1">Methyltransferase FkbM domain-containing protein</fullName>
    </recommendedName>
</protein>
<feature type="domain" description="Methyltransferase FkbM" evidence="1">
    <location>
        <begin position="61"/>
        <end position="211"/>
    </location>
</feature>
<proteinExistence type="predicted"/>
<dbReference type="PANTHER" id="PTHR34203">
    <property type="entry name" value="METHYLTRANSFERASE, FKBM FAMILY PROTEIN"/>
    <property type="match status" value="1"/>
</dbReference>
<sequence>MSYTIPLPAGGARDTLDVIDPFSSMVQRFLRREGLAAYEPETAATLLSLFDMQTGPFTYYDVGSNIGLYSHLCAALFPDADVHAFEPTPEIAAISRSIAEANGLDVQVVEVAVSDGSGTADLHLSQTSDASNSLVEGFKESSGSVTVQRIRLDDHRARTGRPPTVLKIDVETHEPEVLAGAMEIIANDRPYVIIEVLRRRGTDQGAAIQAAFDGLGYTYYPLTAIPTWKSKTKVKGSGTVERDWLFAPEPLPDDFADRWVTWQSRLAACTSSRNSRPPIGGAAVAAYRRGGPVELLSSCRRFVGEDLVPTLRRRFARSKPNGDPSLDE</sequence>
<dbReference type="InterPro" id="IPR052514">
    <property type="entry name" value="SAM-dependent_MTase"/>
</dbReference>
<dbReference type="InterPro" id="IPR006342">
    <property type="entry name" value="FkbM_mtfrase"/>
</dbReference>
<dbReference type="RefSeq" id="WP_015442564.1">
    <property type="nucleotide sequence ID" value="NC_020520.1"/>
</dbReference>
<keyword evidence="3" id="KW-1185">Reference proteome</keyword>
<dbReference type="OrthoDB" id="4290958at2"/>